<dbReference type="Gene3D" id="3.30.200.20">
    <property type="entry name" value="Phosphorylase Kinase, domain 1"/>
    <property type="match status" value="1"/>
</dbReference>
<dbReference type="SUPFAM" id="SSF56112">
    <property type="entry name" value="Protein kinase-like (PK-like)"/>
    <property type="match status" value="1"/>
</dbReference>
<evidence type="ECO:0000313" key="1">
    <source>
        <dbReference type="EMBL" id="KAF9790646.1"/>
    </source>
</evidence>
<evidence type="ECO:0000313" key="2">
    <source>
        <dbReference type="Proteomes" id="UP000736335"/>
    </source>
</evidence>
<reference evidence="1" key="2">
    <citation type="submission" date="2020-11" db="EMBL/GenBank/DDBJ databases">
        <authorList>
            <consortium name="DOE Joint Genome Institute"/>
            <person name="Kuo A."/>
            <person name="Miyauchi S."/>
            <person name="Kiss E."/>
            <person name="Drula E."/>
            <person name="Kohler A."/>
            <person name="Sanchez-Garcia M."/>
            <person name="Andreopoulos B."/>
            <person name="Barry K.W."/>
            <person name="Bonito G."/>
            <person name="Buee M."/>
            <person name="Carver A."/>
            <person name="Chen C."/>
            <person name="Cichocki N."/>
            <person name="Clum A."/>
            <person name="Culley D."/>
            <person name="Crous P.W."/>
            <person name="Fauchery L."/>
            <person name="Girlanda M."/>
            <person name="Hayes R."/>
            <person name="Keri Z."/>
            <person name="Labutti K."/>
            <person name="Lipzen A."/>
            <person name="Lombard V."/>
            <person name="Magnuson J."/>
            <person name="Maillard F."/>
            <person name="Morin E."/>
            <person name="Murat C."/>
            <person name="Nolan M."/>
            <person name="Ohm R."/>
            <person name="Pangilinan J."/>
            <person name="Pereira M."/>
            <person name="Perotto S."/>
            <person name="Peter M."/>
            <person name="Riley R."/>
            <person name="Sitrit Y."/>
            <person name="Stielow B."/>
            <person name="Szollosi G."/>
            <person name="Zifcakova L."/>
            <person name="Stursova M."/>
            <person name="Spatafora J.W."/>
            <person name="Tedersoo L."/>
            <person name="Vaario L.-M."/>
            <person name="Yamada A."/>
            <person name="Yan M."/>
            <person name="Wang P."/>
            <person name="Xu J."/>
            <person name="Bruns T."/>
            <person name="Baldrian P."/>
            <person name="Vilgalys R."/>
            <person name="Henrissat B."/>
            <person name="Grigoriev I.V."/>
            <person name="Hibbett D."/>
            <person name="Nagy L.G."/>
            <person name="Martin F.M."/>
        </authorList>
    </citation>
    <scope>NUCLEOTIDE SEQUENCE</scope>
    <source>
        <strain evidence="1">UH-Tt-Lm1</strain>
    </source>
</reference>
<name>A0A9P6HNY1_9AGAM</name>
<comment type="caution">
    <text evidence="1">The sequence shown here is derived from an EMBL/GenBank/DDBJ whole genome shotgun (WGS) entry which is preliminary data.</text>
</comment>
<accession>A0A9P6HNY1</accession>
<keyword evidence="2" id="KW-1185">Reference proteome</keyword>
<dbReference type="Proteomes" id="UP000736335">
    <property type="component" value="Unassembled WGS sequence"/>
</dbReference>
<proteinExistence type="predicted"/>
<protein>
    <recommendedName>
        <fullName evidence="3">Protein kinase domain-containing protein</fullName>
    </recommendedName>
</protein>
<sequence length="56" mass="6108">MRVASTFGVETNAGDDRIGSGCFTEVWKGSYNGKRVATKVLHVYETSNVEEVVGVR</sequence>
<dbReference type="EMBL" id="WIUZ02000002">
    <property type="protein sequence ID" value="KAF9790646.1"/>
    <property type="molecule type" value="Genomic_DNA"/>
</dbReference>
<evidence type="ECO:0008006" key="3">
    <source>
        <dbReference type="Google" id="ProtNLM"/>
    </source>
</evidence>
<gene>
    <name evidence="1" type="ORF">BJ322DRAFT_1037630</name>
</gene>
<dbReference type="InterPro" id="IPR011009">
    <property type="entry name" value="Kinase-like_dom_sf"/>
</dbReference>
<organism evidence="1 2">
    <name type="scientific">Thelephora terrestris</name>
    <dbReference type="NCBI Taxonomy" id="56493"/>
    <lineage>
        <taxon>Eukaryota</taxon>
        <taxon>Fungi</taxon>
        <taxon>Dikarya</taxon>
        <taxon>Basidiomycota</taxon>
        <taxon>Agaricomycotina</taxon>
        <taxon>Agaricomycetes</taxon>
        <taxon>Thelephorales</taxon>
        <taxon>Thelephoraceae</taxon>
        <taxon>Thelephora</taxon>
    </lineage>
</organism>
<reference evidence="1" key="1">
    <citation type="journal article" date="2020" name="Nat. Commun.">
        <title>Large-scale genome sequencing of mycorrhizal fungi provides insights into the early evolution of symbiotic traits.</title>
        <authorList>
            <person name="Miyauchi S."/>
            <person name="Kiss E."/>
            <person name="Kuo A."/>
            <person name="Drula E."/>
            <person name="Kohler A."/>
            <person name="Sanchez-Garcia M."/>
            <person name="Morin E."/>
            <person name="Andreopoulos B."/>
            <person name="Barry K.W."/>
            <person name="Bonito G."/>
            <person name="Buee M."/>
            <person name="Carver A."/>
            <person name="Chen C."/>
            <person name="Cichocki N."/>
            <person name="Clum A."/>
            <person name="Culley D."/>
            <person name="Crous P.W."/>
            <person name="Fauchery L."/>
            <person name="Girlanda M."/>
            <person name="Hayes R.D."/>
            <person name="Keri Z."/>
            <person name="LaButti K."/>
            <person name="Lipzen A."/>
            <person name="Lombard V."/>
            <person name="Magnuson J."/>
            <person name="Maillard F."/>
            <person name="Murat C."/>
            <person name="Nolan M."/>
            <person name="Ohm R.A."/>
            <person name="Pangilinan J."/>
            <person name="Pereira M.F."/>
            <person name="Perotto S."/>
            <person name="Peter M."/>
            <person name="Pfister S."/>
            <person name="Riley R."/>
            <person name="Sitrit Y."/>
            <person name="Stielow J.B."/>
            <person name="Szollosi G."/>
            <person name="Zifcakova L."/>
            <person name="Stursova M."/>
            <person name="Spatafora J.W."/>
            <person name="Tedersoo L."/>
            <person name="Vaario L.M."/>
            <person name="Yamada A."/>
            <person name="Yan M."/>
            <person name="Wang P."/>
            <person name="Xu J."/>
            <person name="Bruns T."/>
            <person name="Baldrian P."/>
            <person name="Vilgalys R."/>
            <person name="Dunand C."/>
            <person name="Henrissat B."/>
            <person name="Grigoriev I.V."/>
            <person name="Hibbett D."/>
            <person name="Nagy L.G."/>
            <person name="Martin F.M."/>
        </authorList>
    </citation>
    <scope>NUCLEOTIDE SEQUENCE</scope>
    <source>
        <strain evidence="1">UH-Tt-Lm1</strain>
    </source>
</reference>
<dbReference type="AlphaFoldDB" id="A0A9P6HNY1"/>